<keyword evidence="6" id="KW-1185">Reference proteome</keyword>
<dbReference type="GO" id="GO:0042274">
    <property type="term" value="P:ribosomal small subunit biogenesis"/>
    <property type="evidence" value="ECO:0007669"/>
    <property type="project" value="TreeGrafter"/>
</dbReference>
<keyword evidence="3 4" id="KW-0687">Ribonucleoprotein</keyword>
<dbReference type="GO" id="GO:0032040">
    <property type="term" value="C:small-subunit processome"/>
    <property type="evidence" value="ECO:0007669"/>
    <property type="project" value="TreeGrafter"/>
</dbReference>
<evidence type="ECO:0000313" key="5">
    <source>
        <dbReference type="EMBL" id="KAK9808041.1"/>
    </source>
</evidence>
<organism evidence="5 6">
    <name type="scientific">Symbiochloris irregularis</name>
    <dbReference type="NCBI Taxonomy" id="706552"/>
    <lineage>
        <taxon>Eukaryota</taxon>
        <taxon>Viridiplantae</taxon>
        <taxon>Chlorophyta</taxon>
        <taxon>core chlorophytes</taxon>
        <taxon>Trebouxiophyceae</taxon>
        <taxon>Trebouxiales</taxon>
        <taxon>Trebouxiaceae</taxon>
        <taxon>Symbiochloris</taxon>
    </lineage>
</organism>
<dbReference type="InterPro" id="IPR000554">
    <property type="entry name" value="Ribosomal_eS7"/>
</dbReference>
<dbReference type="GO" id="GO:0030686">
    <property type="term" value="C:90S preribosome"/>
    <property type="evidence" value="ECO:0007669"/>
    <property type="project" value="TreeGrafter"/>
</dbReference>
<name>A0AAW1PFD4_9CHLO</name>
<gene>
    <name evidence="5" type="ORF">WJX73_007881</name>
</gene>
<dbReference type="PANTHER" id="PTHR11278">
    <property type="entry name" value="40S RIBOSOMAL PROTEIN S7"/>
    <property type="match status" value="1"/>
</dbReference>
<evidence type="ECO:0000256" key="3">
    <source>
        <dbReference type="ARBA" id="ARBA00023274"/>
    </source>
</evidence>
<dbReference type="EMBL" id="JALJOQ010000028">
    <property type="protein sequence ID" value="KAK9808041.1"/>
    <property type="molecule type" value="Genomic_DNA"/>
</dbReference>
<dbReference type="AlphaFoldDB" id="A0AAW1PFD4"/>
<accession>A0AAW1PFD4</accession>
<dbReference type="InterPro" id="IPR047861">
    <property type="entry name" value="Ribosomal_eS7_CS"/>
</dbReference>
<reference evidence="5 6" key="1">
    <citation type="journal article" date="2024" name="Nat. Commun.">
        <title>Phylogenomics reveals the evolutionary origins of lichenization in chlorophyte algae.</title>
        <authorList>
            <person name="Puginier C."/>
            <person name="Libourel C."/>
            <person name="Otte J."/>
            <person name="Skaloud P."/>
            <person name="Haon M."/>
            <person name="Grisel S."/>
            <person name="Petersen M."/>
            <person name="Berrin J.G."/>
            <person name="Delaux P.M."/>
            <person name="Dal Grande F."/>
            <person name="Keller J."/>
        </authorList>
    </citation>
    <scope>NUCLEOTIDE SEQUENCE [LARGE SCALE GENOMIC DNA]</scope>
    <source>
        <strain evidence="5 6">SAG 2036</strain>
    </source>
</reference>
<dbReference type="Pfam" id="PF01251">
    <property type="entry name" value="Ribosomal_S7e"/>
    <property type="match status" value="1"/>
</dbReference>
<evidence type="ECO:0000313" key="6">
    <source>
        <dbReference type="Proteomes" id="UP001465755"/>
    </source>
</evidence>
<dbReference type="GO" id="GO:0022627">
    <property type="term" value="C:cytosolic small ribosomal subunit"/>
    <property type="evidence" value="ECO:0007669"/>
    <property type="project" value="TreeGrafter"/>
</dbReference>
<dbReference type="GO" id="GO:0006364">
    <property type="term" value="P:rRNA processing"/>
    <property type="evidence" value="ECO:0007669"/>
    <property type="project" value="TreeGrafter"/>
</dbReference>
<evidence type="ECO:0000256" key="2">
    <source>
        <dbReference type="ARBA" id="ARBA00022980"/>
    </source>
</evidence>
<comment type="similarity">
    <text evidence="1 4">Belongs to the eukaryotic ribosomal protein eS7 family.</text>
</comment>
<sequence>MFSARKKIAKEKGAEPDEFEDSVAQAIFDLEATNSELKGDLRDLYITSAKEVDVGSARKAIIIHVPFRLLKSFHKIQQRLVRELEKKFSGKDVVLIANRRILRPVTTGRSNDRPRSRTLTAVHEAMLEDLVFPTEIVGKRIRYKSDNSRTLKVLLDPKERNTTEYKLETFGSVYKRLTGKDVVFEFPPNES</sequence>
<proteinExistence type="inferred from homology"/>
<dbReference type="PROSITE" id="PS00948">
    <property type="entry name" value="RIBOSOMAL_S7E"/>
    <property type="match status" value="1"/>
</dbReference>
<comment type="caution">
    <text evidence="5">The sequence shown here is derived from an EMBL/GenBank/DDBJ whole genome shotgun (WGS) entry which is preliminary data.</text>
</comment>
<evidence type="ECO:0000256" key="1">
    <source>
        <dbReference type="ARBA" id="ARBA00007820"/>
    </source>
</evidence>
<dbReference type="GO" id="GO:0006412">
    <property type="term" value="P:translation"/>
    <property type="evidence" value="ECO:0007669"/>
    <property type="project" value="InterPro"/>
</dbReference>
<evidence type="ECO:0000256" key="4">
    <source>
        <dbReference type="RuleBase" id="RU364105"/>
    </source>
</evidence>
<dbReference type="GO" id="GO:0003735">
    <property type="term" value="F:structural constituent of ribosome"/>
    <property type="evidence" value="ECO:0007669"/>
    <property type="project" value="InterPro"/>
</dbReference>
<protein>
    <recommendedName>
        <fullName evidence="4">40S ribosomal protein S7</fullName>
    </recommendedName>
</protein>
<dbReference type="Proteomes" id="UP001465755">
    <property type="component" value="Unassembled WGS sequence"/>
</dbReference>
<dbReference type="PANTHER" id="PTHR11278:SF0">
    <property type="entry name" value="SMALL RIBOSOMAL SUBUNIT PROTEIN ES7"/>
    <property type="match status" value="1"/>
</dbReference>
<keyword evidence="2 4" id="KW-0689">Ribosomal protein</keyword>